<evidence type="ECO:0000313" key="2">
    <source>
        <dbReference type="Proteomes" id="UP000538666"/>
    </source>
</evidence>
<keyword evidence="2" id="KW-1185">Reference proteome</keyword>
<dbReference type="AlphaFoldDB" id="A0A841JRS6"/>
<dbReference type="OrthoDB" id="9813612at2"/>
<name>A0A841JRS6_9BACT</name>
<comment type="caution">
    <text evidence="1">The sequence shown here is derived from an EMBL/GenBank/DDBJ whole genome shotgun (WGS) entry which is preliminary data.</text>
</comment>
<protein>
    <submittedName>
        <fullName evidence="1">Uncharacterized protein</fullName>
    </submittedName>
</protein>
<dbReference type="EMBL" id="JACHEK010000002">
    <property type="protein sequence ID" value="MBB6143105.1"/>
    <property type="molecule type" value="Genomic_DNA"/>
</dbReference>
<proteinExistence type="predicted"/>
<accession>A0A841JRS6</accession>
<reference evidence="1 2" key="1">
    <citation type="submission" date="2020-08" db="EMBL/GenBank/DDBJ databases">
        <title>Genomic Encyclopedia of Type Strains, Phase IV (KMG-IV): sequencing the most valuable type-strain genomes for metagenomic binning, comparative biology and taxonomic classification.</title>
        <authorList>
            <person name="Goeker M."/>
        </authorList>
    </citation>
    <scope>NUCLEOTIDE SEQUENCE [LARGE SCALE GENOMIC DNA]</scope>
    <source>
        <strain evidence="1 2">DSM 103733</strain>
    </source>
</reference>
<evidence type="ECO:0000313" key="1">
    <source>
        <dbReference type="EMBL" id="MBB6143105.1"/>
    </source>
</evidence>
<organism evidence="1 2">
    <name type="scientific">Silvibacterium bohemicum</name>
    <dbReference type="NCBI Taxonomy" id="1577686"/>
    <lineage>
        <taxon>Bacteria</taxon>
        <taxon>Pseudomonadati</taxon>
        <taxon>Acidobacteriota</taxon>
        <taxon>Terriglobia</taxon>
        <taxon>Terriglobales</taxon>
        <taxon>Acidobacteriaceae</taxon>
        <taxon>Silvibacterium</taxon>
    </lineage>
</organism>
<dbReference type="Proteomes" id="UP000538666">
    <property type="component" value="Unassembled WGS sequence"/>
</dbReference>
<dbReference type="RefSeq" id="WP_156186199.1">
    <property type="nucleotide sequence ID" value="NZ_JACHEK010000002.1"/>
</dbReference>
<gene>
    <name evidence="1" type="ORF">HNQ77_001049</name>
</gene>
<sequence length="122" mass="13278">MLLRLPVSDDRAKGHSYTIASGPDCASSRLACGYRMGKRGSLSRSGVLDADGFNTPAEKSVPFFHLIQGGVQVCDNRFSLVGDDNQFERDLFVKHPITSPSILCLRDLTGTNPTKLKHSLAK</sequence>